<proteinExistence type="inferred from homology"/>
<dbReference type="Proteomes" id="UP000481643">
    <property type="component" value="Unassembled WGS sequence"/>
</dbReference>
<feature type="domain" description="Amine oxidase" evidence="2">
    <location>
        <begin position="111"/>
        <end position="359"/>
    </location>
</feature>
<dbReference type="InterPro" id="IPR036188">
    <property type="entry name" value="FAD/NAD-bd_sf"/>
</dbReference>
<evidence type="ECO:0000256" key="1">
    <source>
        <dbReference type="ARBA" id="ARBA00005995"/>
    </source>
</evidence>
<dbReference type="SUPFAM" id="SSF51905">
    <property type="entry name" value="FAD/NAD(P)-binding domain"/>
    <property type="match status" value="1"/>
</dbReference>
<dbReference type="RefSeq" id="WP_151651355.1">
    <property type="nucleotide sequence ID" value="NZ_WBVX01000004.1"/>
</dbReference>
<comment type="similarity">
    <text evidence="1">Belongs to the flavin monoamine oxidase family.</text>
</comment>
<evidence type="ECO:0000259" key="2">
    <source>
        <dbReference type="Pfam" id="PF01593"/>
    </source>
</evidence>
<comment type="caution">
    <text evidence="3">The sequence shown here is derived from an EMBL/GenBank/DDBJ whole genome shotgun (WGS) entry which is preliminary data.</text>
</comment>
<dbReference type="PANTHER" id="PTHR43563">
    <property type="entry name" value="AMINE OXIDASE"/>
    <property type="match status" value="1"/>
</dbReference>
<accession>A0A6L3YVM4</accession>
<dbReference type="AlphaFoldDB" id="A0A6L3YVM4"/>
<sequence length="372" mass="39601">MRPSIIIIGGGLAGLTAARLLHHAGIGFELLEARNRLGGRILSADATGEPSANGFDLGPSWFWPAMQPELASLVAELGLPVFVQNSEGDIIFQRTVHEKPQRYPGMRQEPPSMRIAGGTGALVTALASRLPAGCLHLGSHVTEVRLVDETVELRIVGPAGAERSLRGSHVIFALPPRLLEATIAFTPALDAQTAEHWRSTPTWMAPQAKFFALYQRPFWREAGLSGAAHSMVGPLVEIHDATTSDGAAALFGFIGVPAEQRRAAGRDAIIAASVRQLTTLFGAEAETPIATLLKDWAADPLTATIADRVASGHPVPDRRSWIESRWSKHVLLAGSETSTTEPGYLAGAVEAAGRVVGELIGSLTETHGRLDR</sequence>
<organism evidence="3 4">
    <name type="scientific">Brucella tritici</name>
    <dbReference type="NCBI Taxonomy" id="94626"/>
    <lineage>
        <taxon>Bacteria</taxon>
        <taxon>Pseudomonadati</taxon>
        <taxon>Pseudomonadota</taxon>
        <taxon>Alphaproteobacteria</taxon>
        <taxon>Hyphomicrobiales</taxon>
        <taxon>Brucellaceae</taxon>
        <taxon>Brucella/Ochrobactrum group</taxon>
        <taxon>Brucella</taxon>
    </lineage>
</organism>
<evidence type="ECO:0000313" key="4">
    <source>
        <dbReference type="Proteomes" id="UP000481643"/>
    </source>
</evidence>
<dbReference type="Gene3D" id="3.50.50.60">
    <property type="entry name" value="FAD/NAD(P)-binding domain"/>
    <property type="match status" value="2"/>
</dbReference>
<gene>
    <name evidence="3" type="ORF">F9L08_06110</name>
</gene>
<protein>
    <submittedName>
        <fullName evidence="3">FAD-dependent oxidoreductase</fullName>
    </submittedName>
</protein>
<dbReference type="Pfam" id="PF01593">
    <property type="entry name" value="Amino_oxidase"/>
    <property type="match status" value="2"/>
</dbReference>
<dbReference type="PRINTS" id="PR00420">
    <property type="entry name" value="RNGMNOXGNASE"/>
</dbReference>
<feature type="domain" description="Amine oxidase" evidence="2">
    <location>
        <begin position="12"/>
        <end position="107"/>
    </location>
</feature>
<evidence type="ECO:0000313" key="3">
    <source>
        <dbReference type="EMBL" id="KAB2688459.1"/>
    </source>
</evidence>
<dbReference type="PANTHER" id="PTHR43563:SF1">
    <property type="entry name" value="AMINE OXIDASE [FLAVIN-CONTAINING] B"/>
    <property type="match status" value="1"/>
</dbReference>
<dbReference type="SUPFAM" id="SSF54373">
    <property type="entry name" value="FAD-linked reductases, C-terminal domain"/>
    <property type="match status" value="1"/>
</dbReference>
<dbReference type="InterPro" id="IPR002937">
    <property type="entry name" value="Amino_oxidase"/>
</dbReference>
<name>A0A6L3YVM4_9HYPH</name>
<dbReference type="InterPro" id="IPR050703">
    <property type="entry name" value="Flavin_MAO"/>
</dbReference>
<reference evidence="3 4" key="1">
    <citation type="submission" date="2019-09" db="EMBL/GenBank/DDBJ databases">
        <title>Taxonomic organization of the family Brucellaceae based on a phylogenomic approach.</title>
        <authorList>
            <person name="Leclercq S."/>
            <person name="Cloeckaert A."/>
            <person name="Zygmunt M.S."/>
        </authorList>
    </citation>
    <scope>NUCLEOTIDE SEQUENCE [LARGE SCALE GENOMIC DNA]</scope>
    <source>
        <strain evidence="3 4">WS1830</strain>
    </source>
</reference>
<dbReference type="EMBL" id="WBVX01000004">
    <property type="protein sequence ID" value="KAB2688459.1"/>
    <property type="molecule type" value="Genomic_DNA"/>
</dbReference>
<dbReference type="GO" id="GO:0016491">
    <property type="term" value="F:oxidoreductase activity"/>
    <property type="evidence" value="ECO:0007669"/>
    <property type="project" value="InterPro"/>
</dbReference>